<evidence type="ECO:0000313" key="2">
    <source>
        <dbReference type="EnsemblPlants" id="LPERR04G03800.1"/>
    </source>
</evidence>
<feature type="region of interest" description="Disordered" evidence="1">
    <location>
        <begin position="62"/>
        <end position="83"/>
    </location>
</feature>
<reference evidence="2" key="3">
    <citation type="submission" date="2015-04" db="UniProtKB">
        <authorList>
            <consortium name="EnsemblPlants"/>
        </authorList>
    </citation>
    <scope>IDENTIFICATION</scope>
</reference>
<sequence>MEELLHHLDVCTCSSFSESVKLKTKATDLRKTLEEQKNSSDLKDTVNSLLLQIKFRDEIRPKVGEQALGGGGKEGDDPISPQG</sequence>
<name>A0A0D9W307_9ORYZ</name>
<reference evidence="3" key="2">
    <citation type="submission" date="2013-12" db="EMBL/GenBank/DDBJ databases">
        <authorList>
            <person name="Yu Y."/>
            <person name="Lee S."/>
            <person name="de Baynast K."/>
            <person name="Wissotski M."/>
            <person name="Liu L."/>
            <person name="Talag J."/>
            <person name="Goicoechea J."/>
            <person name="Angelova A."/>
            <person name="Jetty R."/>
            <person name="Kudrna D."/>
            <person name="Golser W."/>
            <person name="Rivera L."/>
            <person name="Zhang J."/>
            <person name="Wing R."/>
        </authorList>
    </citation>
    <scope>NUCLEOTIDE SEQUENCE</scope>
</reference>
<organism evidence="2 3">
    <name type="scientific">Leersia perrieri</name>
    <dbReference type="NCBI Taxonomy" id="77586"/>
    <lineage>
        <taxon>Eukaryota</taxon>
        <taxon>Viridiplantae</taxon>
        <taxon>Streptophyta</taxon>
        <taxon>Embryophyta</taxon>
        <taxon>Tracheophyta</taxon>
        <taxon>Spermatophyta</taxon>
        <taxon>Magnoliopsida</taxon>
        <taxon>Liliopsida</taxon>
        <taxon>Poales</taxon>
        <taxon>Poaceae</taxon>
        <taxon>BOP clade</taxon>
        <taxon>Oryzoideae</taxon>
        <taxon>Oryzeae</taxon>
        <taxon>Oryzinae</taxon>
        <taxon>Leersia</taxon>
    </lineage>
</organism>
<dbReference type="EnsemblPlants" id="LPERR04G03800.1">
    <property type="protein sequence ID" value="LPERR04G03800.1"/>
    <property type="gene ID" value="LPERR04G03800"/>
</dbReference>
<dbReference type="Gramene" id="LPERR04G03800.1">
    <property type="protein sequence ID" value="LPERR04G03800.1"/>
    <property type="gene ID" value="LPERR04G03800"/>
</dbReference>
<keyword evidence="3" id="KW-1185">Reference proteome</keyword>
<proteinExistence type="predicted"/>
<evidence type="ECO:0000256" key="1">
    <source>
        <dbReference type="SAM" id="MobiDB-lite"/>
    </source>
</evidence>
<evidence type="ECO:0000313" key="3">
    <source>
        <dbReference type="Proteomes" id="UP000032180"/>
    </source>
</evidence>
<reference evidence="2 3" key="1">
    <citation type="submission" date="2012-08" db="EMBL/GenBank/DDBJ databases">
        <title>Oryza genome evolution.</title>
        <authorList>
            <person name="Wing R.A."/>
        </authorList>
    </citation>
    <scope>NUCLEOTIDE SEQUENCE</scope>
</reference>
<dbReference type="Proteomes" id="UP000032180">
    <property type="component" value="Chromosome 4"/>
</dbReference>
<dbReference type="AlphaFoldDB" id="A0A0D9W307"/>
<accession>A0A0D9W307</accession>
<dbReference type="HOGENOM" id="CLU_2545921_0_0_1"/>
<protein>
    <submittedName>
        <fullName evidence="2">Uncharacterized protein</fullName>
    </submittedName>
</protein>